<dbReference type="AlphaFoldDB" id="A0A645CCM9"/>
<dbReference type="EMBL" id="VSSQ01026140">
    <property type="protein sequence ID" value="MPM74697.1"/>
    <property type="molecule type" value="Genomic_DNA"/>
</dbReference>
<feature type="region of interest" description="Disordered" evidence="1">
    <location>
        <begin position="1"/>
        <end position="31"/>
    </location>
</feature>
<comment type="caution">
    <text evidence="2">The sequence shown here is derived from an EMBL/GenBank/DDBJ whole genome shotgun (WGS) entry which is preliminary data.</text>
</comment>
<sequence length="99" mass="10565">MSGPPDGGRPLEKQGAEAVAQARPRRCRPAGVRGIRRLRTVNIGNSTRRLLNDQHHSIVALVTSAIVPEHASVGSSRSQPHPRDDSHTRSGGRTGGGNY</sequence>
<gene>
    <name evidence="2" type="ORF">SDC9_121686</name>
</gene>
<organism evidence="2">
    <name type="scientific">bioreactor metagenome</name>
    <dbReference type="NCBI Taxonomy" id="1076179"/>
    <lineage>
        <taxon>unclassified sequences</taxon>
        <taxon>metagenomes</taxon>
        <taxon>ecological metagenomes</taxon>
    </lineage>
</organism>
<reference evidence="2" key="1">
    <citation type="submission" date="2019-08" db="EMBL/GenBank/DDBJ databases">
        <authorList>
            <person name="Kucharzyk K."/>
            <person name="Murdoch R.W."/>
            <person name="Higgins S."/>
            <person name="Loffler F."/>
        </authorList>
    </citation>
    <scope>NUCLEOTIDE SEQUENCE</scope>
</reference>
<accession>A0A645CCM9</accession>
<protein>
    <submittedName>
        <fullName evidence="2">Uncharacterized protein</fullName>
    </submittedName>
</protein>
<evidence type="ECO:0000313" key="2">
    <source>
        <dbReference type="EMBL" id="MPM74697.1"/>
    </source>
</evidence>
<evidence type="ECO:0000256" key="1">
    <source>
        <dbReference type="SAM" id="MobiDB-lite"/>
    </source>
</evidence>
<proteinExistence type="predicted"/>
<feature type="region of interest" description="Disordered" evidence="1">
    <location>
        <begin position="70"/>
        <end position="99"/>
    </location>
</feature>
<name>A0A645CCM9_9ZZZZ</name>